<protein>
    <recommendedName>
        <fullName evidence="4">FAR-17a/AIG1-like protein</fullName>
    </recommendedName>
</protein>
<gene>
    <name evidence="2" type="ORF">VTK73DRAFT_2732</name>
</gene>
<evidence type="ECO:0008006" key="4">
    <source>
        <dbReference type="Google" id="ProtNLM"/>
    </source>
</evidence>
<feature type="transmembrane region" description="Helical" evidence="1">
    <location>
        <begin position="117"/>
        <end position="135"/>
    </location>
</feature>
<accession>A0ABR3VQ48</accession>
<reference evidence="2 3" key="1">
    <citation type="journal article" date="2024" name="Commun. Biol.">
        <title>Comparative genomic analysis of thermophilic fungi reveals convergent evolutionary adaptations and gene losses.</title>
        <authorList>
            <person name="Steindorff A.S."/>
            <person name="Aguilar-Pontes M.V."/>
            <person name="Robinson A.J."/>
            <person name="Andreopoulos B."/>
            <person name="LaButti K."/>
            <person name="Kuo A."/>
            <person name="Mondo S."/>
            <person name="Riley R."/>
            <person name="Otillar R."/>
            <person name="Haridas S."/>
            <person name="Lipzen A."/>
            <person name="Grimwood J."/>
            <person name="Schmutz J."/>
            <person name="Clum A."/>
            <person name="Reid I.D."/>
            <person name="Moisan M.C."/>
            <person name="Butler G."/>
            <person name="Nguyen T.T.M."/>
            <person name="Dewar K."/>
            <person name="Conant G."/>
            <person name="Drula E."/>
            <person name="Henrissat B."/>
            <person name="Hansel C."/>
            <person name="Singer S."/>
            <person name="Hutchinson M.I."/>
            <person name="de Vries R.P."/>
            <person name="Natvig D.O."/>
            <person name="Powell A.J."/>
            <person name="Tsang A."/>
            <person name="Grigoriev I.V."/>
        </authorList>
    </citation>
    <scope>NUCLEOTIDE SEQUENCE [LARGE SCALE GENOMIC DNA]</scope>
    <source>
        <strain evidence="2 3">ATCC 24622</strain>
    </source>
</reference>
<organism evidence="2 3">
    <name type="scientific">Phialemonium thermophilum</name>
    <dbReference type="NCBI Taxonomy" id="223376"/>
    <lineage>
        <taxon>Eukaryota</taxon>
        <taxon>Fungi</taxon>
        <taxon>Dikarya</taxon>
        <taxon>Ascomycota</taxon>
        <taxon>Pezizomycotina</taxon>
        <taxon>Sordariomycetes</taxon>
        <taxon>Sordariomycetidae</taxon>
        <taxon>Cephalothecales</taxon>
        <taxon>Cephalothecaceae</taxon>
        <taxon>Phialemonium</taxon>
    </lineage>
</organism>
<dbReference type="PANTHER" id="PTHR12242:SF1">
    <property type="entry name" value="MYND-TYPE DOMAIN-CONTAINING PROTEIN"/>
    <property type="match status" value="1"/>
</dbReference>
<feature type="transmembrane region" description="Helical" evidence="1">
    <location>
        <begin position="219"/>
        <end position="243"/>
    </location>
</feature>
<evidence type="ECO:0000313" key="3">
    <source>
        <dbReference type="Proteomes" id="UP001586593"/>
    </source>
</evidence>
<keyword evidence="3" id="KW-1185">Reference proteome</keyword>
<keyword evidence="1" id="KW-0812">Transmembrane</keyword>
<evidence type="ECO:0000256" key="1">
    <source>
        <dbReference type="SAM" id="Phobius"/>
    </source>
</evidence>
<dbReference type="EMBL" id="JAZHXJ010001791">
    <property type="protein sequence ID" value="KAL1843767.1"/>
    <property type="molecule type" value="Genomic_DNA"/>
</dbReference>
<evidence type="ECO:0000313" key="2">
    <source>
        <dbReference type="EMBL" id="KAL1843767.1"/>
    </source>
</evidence>
<feature type="transmembrane region" description="Helical" evidence="1">
    <location>
        <begin position="147"/>
        <end position="168"/>
    </location>
</feature>
<feature type="transmembrane region" description="Helical" evidence="1">
    <location>
        <begin position="77"/>
        <end position="97"/>
    </location>
</feature>
<dbReference type="PANTHER" id="PTHR12242">
    <property type="entry name" value="OS02G0130600 PROTEIN-RELATED"/>
    <property type="match status" value="1"/>
</dbReference>
<sequence length="280" mass="31652">MARRWTQAFALGKDPWDPTHRFETSWLLPPYVLFAFRALFALYALVAELFIIGWYCGHAALGGCAQARDEFSYFTVLTYWGLGFYFLVSALHTLTYARTGTPLLARLPRPLQALHSLYYTTVVVYPFVVTIVYWARLYSGAWFPTAFLAWSNLSQHALNSLLALFELLVPRTNPPPAIHALWLVLLLALYLALAYLTRATKGFYVYSFLDPATSGRGAVAGYVFGIAAGCLVVFLFARGAIALRRWLTEEKMRLRGRFASHDPATERLLDAPRDLEMFGK</sequence>
<dbReference type="Proteomes" id="UP001586593">
    <property type="component" value="Unassembled WGS sequence"/>
</dbReference>
<feature type="transmembrane region" description="Helical" evidence="1">
    <location>
        <begin position="180"/>
        <end position="199"/>
    </location>
</feature>
<keyword evidence="1" id="KW-0472">Membrane</keyword>
<name>A0ABR3VQ48_9PEZI</name>
<proteinExistence type="predicted"/>
<feature type="transmembrane region" description="Helical" evidence="1">
    <location>
        <begin position="31"/>
        <end position="57"/>
    </location>
</feature>
<keyword evidence="1" id="KW-1133">Transmembrane helix</keyword>
<comment type="caution">
    <text evidence="2">The sequence shown here is derived from an EMBL/GenBank/DDBJ whole genome shotgun (WGS) entry which is preliminary data.</text>
</comment>